<evidence type="ECO:0000256" key="1">
    <source>
        <dbReference type="SAM" id="Phobius"/>
    </source>
</evidence>
<feature type="transmembrane region" description="Helical" evidence="1">
    <location>
        <begin position="154"/>
        <end position="176"/>
    </location>
</feature>
<sequence>MHLHIHPLTSRRMVLCTSILFMIGASCFIYSSFSYLLPNPDEFLLNTIFFVGSIPFTFAAFFQLLNATNQEGQEWKLFAFRPKNRGYIAGLTQWLGTLLFNINTYDATRTLDWEEEDLLVWTPNMLGSILFLISAFYLLKEISFRINWQDRENLSVWINMLGCITFMISALTSVYLPDPLPIPVIQFALVNTGVGAICFFVAALIGLTRLPK</sequence>
<keyword evidence="1" id="KW-0472">Membrane</keyword>
<proteinExistence type="predicted"/>
<evidence type="ECO:0000313" key="3">
    <source>
        <dbReference type="Proteomes" id="UP000576082"/>
    </source>
</evidence>
<evidence type="ECO:0008006" key="4">
    <source>
        <dbReference type="Google" id="ProtNLM"/>
    </source>
</evidence>
<feature type="transmembrane region" description="Helical" evidence="1">
    <location>
        <begin position="86"/>
        <end position="105"/>
    </location>
</feature>
<accession>A0A7X9RQM5</accession>
<keyword evidence="3" id="KW-1185">Reference proteome</keyword>
<feature type="transmembrane region" description="Helical" evidence="1">
    <location>
        <begin position="43"/>
        <end position="65"/>
    </location>
</feature>
<feature type="transmembrane region" description="Helical" evidence="1">
    <location>
        <begin position="125"/>
        <end position="142"/>
    </location>
</feature>
<gene>
    <name evidence="2" type="ORF">HHU12_02970</name>
</gene>
<name>A0A7X9RQM5_9BACT</name>
<protein>
    <recommendedName>
        <fullName evidence="4">YrhK domain-containing protein</fullName>
    </recommendedName>
</protein>
<organism evidence="2 3">
    <name type="scientific">Flammeovirga aprica JL-4</name>
    <dbReference type="NCBI Taxonomy" id="694437"/>
    <lineage>
        <taxon>Bacteria</taxon>
        <taxon>Pseudomonadati</taxon>
        <taxon>Bacteroidota</taxon>
        <taxon>Cytophagia</taxon>
        <taxon>Cytophagales</taxon>
        <taxon>Flammeovirgaceae</taxon>
        <taxon>Flammeovirga</taxon>
    </lineage>
</organism>
<feature type="transmembrane region" description="Helical" evidence="1">
    <location>
        <begin position="12"/>
        <end position="37"/>
    </location>
</feature>
<feature type="transmembrane region" description="Helical" evidence="1">
    <location>
        <begin position="182"/>
        <end position="207"/>
    </location>
</feature>
<dbReference type="RefSeq" id="WP_169654857.1">
    <property type="nucleotide sequence ID" value="NZ_JABANE010000005.1"/>
</dbReference>
<comment type="caution">
    <text evidence="2">The sequence shown here is derived from an EMBL/GenBank/DDBJ whole genome shotgun (WGS) entry which is preliminary data.</text>
</comment>
<evidence type="ECO:0000313" key="2">
    <source>
        <dbReference type="EMBL" id="NME66918.1"/>
    </source>
</evidence>
<reference evidence="2 3" key="1">
    <citation type="submission" date="2020-04" db="EMBL/GenBank/DDBJ databases">
        <title>Flammeovirga sp. SR4, a novel species isolated from seawater.</title>
        <authorList>
            <person name="Wang X."/>
        </authorList>
    </citation>
    <scope>NUCLEOTIDE SEQUENCE [LARGE SCALE GENOMIC DNA]</scope>
    <source>
        <strain evidence="2 3">ATCC 23126</strain>
    </source>
</reference>
<dbReference type="AlphaFoldDB" id="A0A7X9RQM5"/>
<dbReference type="EMBL" id="JABANE010000005">
    <property type="protein sequence ID" value="NME66918.1"/>
    <property type="molecule type" value="Genomic_DNA"/>
</dbReference>
<dbReference type="Proteomes" id="UP000576082">
    <property type="component" value="Unassembled WGS sequence"/>
</dbReference>
<keyword evidence="1" id="KW-1133">Transmembrane helix</keyword>
<keyword evidence="1" id="KW-0812">Transmembrane</keyword>